<evidence type="ECO:0008006" key="3">
    <source>
        <dbReference type="Google" id="ProtNLM"/>
    </source>
</evidence>
<gene>
    <name evidence="1" type="ORF">DWV06_17190</name>
</gene>
<dbReference type="RefSeq" id="WP_115483436.1">
    <property type="nucleotide sequence ID" value="NZ_QRCT01000050.1"/>
</dbReference>
<name>A0A371ARR1_9FIRM</name>
<proteinExistence type="predicted"/>
<keyword evidence="2" id="KW-1185">Reference proteome</keyword>
<dbReference type="Proteomes" id="UP000255036">
    <property type="component" value="Unassembled WGS sequence"/>
</dbReference>
<evidence type="ECO:0000313" key="1">
    <source>
        <dbReference type="EMBL" id="RDU22255.1"/>
    </source>
</evidence>
<protein>
    <recommendedName>
        <fullName evidence="3">ESAT-6-like protein</fullName>
    </recommendedName>
</protein>
<dbReference type="AlphaFoldDB" id="A0A371ARR1"/>
<sequence>MGNNDVIKINPERIKRSASQIPAAKAALENASKSYINDTVGIFEEFNSSYADSMIAVLDNMRDIFDKKLLLQLEQYEKGVEDVVKMFEDTDADSEKNLREIAK</sequence>
<accession>A0A371ARR1</accession>
<comment type="caution">
    <text evidence="1">The sequence shown here is derived from an EMBL/GenBank/DDBJ whole genome shotgun (WGS) entry which is preliminary data.</text>
</comment>
<evidence type="ECO:0000313" key="2">
    <source>
        <dbReference type="Proteomes" id="UP000255036"/>
    </source>
</evidence>
<organism evidence="1 2">
    <name type="scientific">Anaerosacchariphilus polymeriproducens</name>
    <dbReference type="NCBI Taxonomy" id="1812858"/>
    <lineage>
        <taxon>Bacteria</taxon>
        <taxon>Bacillati</taxon>
        <taxon>Bacillota</taxon>
        <taxon>Clostridia</taxon>
        <taxon>Lachnospirales</taxon>
        <taxon>Lachnospiraceae</taxon>
        <taxon>Anaerosacchariphilus</taxon>
    </lineage>
</organism>
<reference evidence="1 2" key="1">
    <citation type="submission" date="2018-07" db="EMBL/GenBank/DDBJ databases">
        <title>Anaerosacharophilus polymeroproducens gen. nov. sp. nov., an anaerobic bacterium isolated from salt field.</title>
        <authorList>
            <person name="Kim W."/>
            <person name="Yang S.-H."/>
            <person name="Oh J."/>
            <person name="Lee J.-H."/>
            <person name="Kwon K.K."/>
        </authorList>
    </citation>
    <scope>NUCLEOTIDE SEQUENCE [LARGE SCALE GENOMIC DNA]</scope>
    <source>
        <strain evidence="1 2">MCWD5</strain>
    </source>
</reference>
<dbReference type="EMBL" id="QRCT01000050">
    <property type="protein sequence ID" value="RDU22255.1"/>
    <property type="molecule type" value="Genomic_DNA"/>
</dbReference>